<accession>A0A1I0WQ62</accession>
<proteinExistence type="predicted"/>
<dbReference type="STRING" id="490629.SAMN05216266_10298"/>
<feature type="domain" description="Ferric siderophore reductase C-terminal" evidence="1">
    <location>
        <begin position="201"/>
        <end position="221"/>
    </location>
</feature>
<keyword evidence="3" id="KW-1185">Reference proteome</keyword>
<evidence type="ECO:0000313" key="2">
    <source>
        <dbReference type="EMBL" id="SFA90290.1"/>
    </source>
</evidence>
<evidence type="ECO:0000259" key="1">
    <source>
        <dbReference type="Pfam" id="PF11575"/>
    </source>
</evidence>
<evidence type="ECO:0000313" key="3">
    <source>
        <dbReference type="Proteomes" id="UP000243799"/>
    </source>
</evidence>
<gene>
    <name evidence="2" type="ORF">SAMN05216266_10298</name>
</gene>
<dbReference type="EMBL" id="FOKG01000002">
    <property type="protein sequence ID" value="SFA90290.1"/>
    <property type="molecule type" value="Genomic_DNA"/>
</dbReference>
<name>A0A1I0WQ62_9PSEU</name>
<dbReference type="AlphaFoldDB" id="A0A1I0WQ62"/>
<dbReference type="InterPro" id="IPR024726">
    <property type="entry name" value="FhuF_C"/>
</dbReference>
<dbReference type="Proteomes" id="UP000243799">
    <property type="component" value="Unassembled WGS sequence"/>
</dbReference>
<reference evidence="3" key="1">
    <citation type="submission" date="2016-10" db="EMBL/GenBank/DDBJ databases">
        <authorList>
            <person name="Varghese N."/>
            <person name="Submissions S."/>
        </authorList>
    </citation>
    <scope>NUCLEOTIDE SEQUENCE [LARGE SCALE GENOMIC DNA]</scope>
    <source>
        <strain evidence="3">CGMCC 4.3568</strain>
    </source>
</reference>
<dbReference type="Pfam" id="PF11575">
    <property type="entry name" value="FhuF_C"/>
    <property type="match status" value="1"/>
</dbReference>
<protein>
    <submittedName>
        <fullName evidence="2">FhuF 2Fe-2S C-terminal domain-containing protein</fullName>
    </submittedName>
</protein>
<sequence length="236" mass="24625">MTPDDVYRLLSTRMPHHAGSTTGTGVHRLPATAFTDPGWLREDLDRAARMYGNSTSRVLGTIRWYSASSVLVAPSVESLVLAGTALDPSLSAVTVDVLPDGRLPGARSNRVLGGDVGELGAAFGSALGAAVRAIAAVTGASERSLWAIAGDSICNRLLWSGTASGDVASAMALAMPLLAAIDPRLPEPRFAKVGRTPIVRRASCCLIYEATGGEKCTSCPRQTPAVREARLRSLLG</sequence>
<dbReference type="GO" id="GO:0051537">
    <property type="term" value="F:2 iron, 2 sulfur cluster binding"/>
    <property type="evidence" value="ECO:0007669"/>
    <property type="project" value="InterPro"/>
</dbReference>
<organism evidence="2 3">
    <name type="scientific">Amycolatopsis marina</name>
    <dbReference type="NCBI Taxonomy" id="490629"/>
    <lineage>
        <taxon>Bacteria</taxon>
        <taxon>Bacillati</taxon>
        <taxon>Actinomycetota</taxon>
        <taxon>Actinomycetes</taxon>
        <taxon>Pseudonocardiales</taxon>
        <taxon>Pseudonocardiaceae</taxon>
        <taxon>Amycolatopsis</taxon>
    </lineage>
</organism>